<sequence length="179" mass="20653">MEVSVVRRQYVYYDDDGNRYYSWWSTPTGYIVKYTLLGVIFLLILLWIVGGYMHAQIRMKKGLAPLSYHRFLVPRSQRARFPPAHTQNNYTFYRTSPYDPRTQQPHPDSVGMNTFPEPPPVYSNDAPPQYQPPPGASKVDPAQGQAPQDLSQAEGGQIGQENAPNRPEPMYRRFLRFGR</sequence>
<reference evidence="3" key="1">
    <citation type="journal article" date="2020" name="Stud. Mycol.">
        <title>101 Dothideomycetes genomes: a test case for predicting lifestyles and emergence of pathogens.</title>
        <authorList>
            <person name="Haridas S."/>
            <person name="Albert R."/>
            <person name="Binder M."/>
            <person name="Bloem J."/>
            <person name="Labutti K."/>
            <person name="Salamov A."/>
            <person name="Andreopoulos B."/>
            <person name="Baker S."/>
            <person name="Barry K."/>
            <person name="Bills G."/>
            <person name="Bluhm B."/>
            <person name="Cannon C."/>
            <person name="Castanera R."/>
            <person name="Culley D."/>
            <person name="Daum C."/>
            <person name="Ezra D."/>
            <person name="Gonzalez J."/>
            <person name="Henrissat B."/>
            <person name="Kuo A."/>
            <person name="Liang C."/>
            <person name="Lipzen A."/>
            <person name="Lutzoni F."/>
            <person name="Magnuson J."/>
            <person name="Mondo S."/>
            <person name="Nolan M."/>
            <person name="Ohm R."/>
            <person name="Pangilinan J."/>
            <person name="Park H.-J."/>
            <person name="Ramirez L."/>
            <person name="Alfaro M."/>
            <person name="Sun H."/>
            <person name="Tritt A."/>
            <person name="Yoshinaga Y."/>
            <person name="Zwiers L.-H."/>
            <person name="Turgeon B."/>
            <person name="Goodwin S."/>
            <person name="Spatafora J."/>
            <person name="Crous P."/>
            <person name="Grigoriev I."/>
        </authorList>
    </citation>
    <scope>NUCLEOTIDE SEQUENCE</scope>
    <source>
        <strain evidence="3">ATCC 16933</strain>
    </source>
</reference>
<dbReference type="InterPro" id="IPR020999">
    <property type="entry name" value="Chitin_synth_reg_RCR"/>
</dbReference>
<protein>
    <recommendedName>
        <fullName evidence="5">Chitin synthesis regulation, congo red resistance, RCR protein</fullName>
    </recommendedName>
</protein>
<evidence type="ECO:0000313" key="3">
    <source>
        <dbReference type="EMBL" id="KAF2459780.1"/>
    </source>
</evidence>
<proteinExistence type="predicted"/>
<dbReference type="Pfam" id="PF12273">
    <property type="entry name" value="RCR"/>
    <property type="match status" value="1"/>
</dbReference>
<name>A0A6A6P745_9PEZI</name>
<dbReference type="OrthoDB" id="5400539at2759"/>
<dbReference type="EMBL" id="MU001674">
    <property type="protein sequence ID" value="KAF2459780.1"/>
    <property type="molecule type" value="Genomic_DNA"/>
</dbReference>
<keyword evidence="2" id="KW-0812">Transmembrane</keyword>
<keyword evidence="2" id="KW-0472">Membrane</keyword>
<evidence type="ECO:0000256" key="2">
    <source>
        <dbReference type="SAM" id="Phobius"/>
    </source>
</evidence>
<dbReference type="Proteomes" id="UP000799766">
    <property type="component" value="Unassembled WGS sequence"/>
</dbReference>
<feature type="compositionally biased region" description="Polar residues" evidence="1">
    <location>
        <begin position="85"/>
        <end position="94"/>
    </location>
</feature>
<feature type="transmembrane region" description="Helical" evidence="2">
    <location>
        <begin position="31"/>
        <end position="53"/>
    </location>
</feature>
<evidence type="ECO:0008006" key="5">
    <source>
        <dbReference type="Google" id="ProtNLM"/>
    </source>
</evidence>
<keyword evidence="4" id="KW-1185">Reference proteome</keyword>
<keyword evidence="2" id="KW-1133">Transmembrane helix</keyword>
<dbReference type="AlphaFoldDB" id="A0A6A6P745"/>
<evidence type="ECO:0000256" key="1">
    <source>
        <dbReference type="SAM" id="MobiDB-lite"/>
    </source>
</evidence>
<accession>A0A6A6P745</accession>
<gene>
    <name evidence="3" type="ORF">BDY21DRAFT_177993</name>
</gene>
<organism evidence="3 4">
    <name type="scientific">Lineolata rhizophorae</name>
    <dbReference type="NCBI Taxonomy" id="578093"/>
    <lineage>
        <taxon>Eukaryota</taxon>
        <taxon>Fungi</taxon>
        <taxon>Dikarya</taxon>
        <taxon>Ascomycota</taxon>
        <taxon>Pezizomycotina</taxon>
        <taxon>Dothideomycetes</taxon>
        <taxon>Dothideomycetes incertae sedis</taxon>
        <taxon>Lineolatales</taxon>
        <taxon>Lineolataceae</taxon>
        <taxon>Lineolata</taxon>
    </lineage>
</organism>
<feature type="region of interest" description="Disordered" evidence="1">
    <location>
        <begin position="82"/>
        <end position="179"/>
    </location>
</feature>
<evidence type="ECO:0000313" key="4">
    <source>
        <dbReference type="Proteomes" id="UP000799766"/>
    </source>
</evidence>